<reference evidence="1 2" key="1">
    <citation type="submission" date="2018-05" db="EMBL/GenBank/DDBJ databases">
        <title>Brumimicrobium oceani sp. nov., isolated from coastal sediment.</title>
        <authorList>
            <person name="Kou Y."/>
        </authorList>
    </citation>
    <scope>NUCLEOTIDE SEQUENCE [LARGE SCALE GENOMIC DNA]</scope>
    <source>
        <strain evidence="1 2">C305</strain>
    </source>
</reference>
<comment type="caution">
    <text evidence="1">The sequence shown here is derived from an EMBL/GenBank/DDBJ whole genome shotgun (WGS) entry which is preliminary data.</text>
</comment>
<evidence type="ECO:0000313" key="2">
    <source>
        <dbReference type="Proteomes" id="UP000245370"/>
    </source>
</evidence>
<dbReference type="AlphaFoldDB" id="A0A2U2XHA0"/>
<dbReference type="Proteomes" id="UP000245370">
    <property type="component" value="Unassembled WGS sequence"/>
</dbReference>
<sequence length="80" mass="9260">MNSFSIKILEKDSKAIALINYLKTLDFVEVVEEKDWWDDLGIENKASIDRGLDDLNNSNIHKDQDVRNAIKKRILNAETK</sequence>
<dbReference type="OrthoDB" id="1467798at2"/>
<dbReference type="EMBL" id="QFRJ01000001">
    <property type="protein sequence ID" value="PWH87165.1"/>
    <property type="molecule type" value="Genomic_DNA"/>
</dbReference>
<gene>
    <name evidence="1" type="ORF">DIT68_02570</name>
</gene>
<name>A0A2U2XHA0_9FLAO</name>
<keyword evidence="2" id="KW-1185">Reference proteome</keyword>
<reference evidence="1 2" key="2">
    <citation type="submission" date="2018-05" db="EMBL/GenBank/DDBJ databases">
        <authorList>
            <person name="Lanie J.A."/>
            <person name="Ng W.-L."/>
            <person name="Kazmierczak K.M."/>
            <person name="Andrzejewski T.M."/>
            <person name="Davidsen T.M."/>
            <person name="Wayne K.J."/>
            <person name="Tettelin H."/>
            <person name="Glass J.I."/>
            <person name="Rusch D."/>
            <person name="Podicherti R."/>
            <person name="Tsui H.-C.T."/>
            <person name="Winkler M.E."/>
        </authorList>
    </citation>
    <scope>NUCLEOTIDE SEQUENCE [LARGE SCALE GENOMIC DNA]</scope>
    <source>
        <strain evidence="1 2">C305</strain>
    </source>
</reference>
<protein>
    <submittedName>
        <fullName evidence="1">Uncharacterized protein</fullName>
    </submittedName>
</protein>
<evidence type="ECO:0000313" key="1">
    <source>
        <dbReference type="EMBL" id="PWH87165.1"/>
    </source>
</evidence>
<accession>A0A2U2XHA0</accession>
<organism evidence="1 2">
    <name type="scientific">Brumimicrobium oceani</name>
    <dbReference type="NCBI Taxonomy" id="2100725"/>
    <lineage>
        <taxon>Bacteria</taxon>
        <taxon>Pseudomonadati</taxon>
        <taxon>Bacteroidota</taxon>
        <taxon>Flavobacteriia</taxon>
        <taxon>Flavobacteriales</taxon>
        <taxon>Crocinitomicaceae</taxon>
        <taxon>Brumimicrobium</taxon>
    </lineage>
</organism>
<proteinExistence type="predicted"/>
<dbReference type="RefSeq" id="WP_109358244.1">
    <property type="nucleotide sequence ID" value="NZ_QFRJ01000001.1"/>
</dbReference>